<dbReference type="InterPro" id="IPR012337">
    <property type="entry name" value="RNaseH-like_sf"/>
</dbReference>
<dbReference type="SUPFAM" id="SSF53098">
    <property type="entry name" value="Ribonuclease H-like"/>
    <property type="match status" value="1"/>
</dbReference>
<reference evidence="3" key="1">
    <citation type="submission" date="2021-03" db="EMBL/GenBank/DDBJ databases">
        <authorList>
            <person name="Li Z."/>
            <person name="Yang C."/>
        </authorList>
    </citation>
    <scope>NUCLEOTIDE SEQUENCE</scope>
    <source>
        <strain evidence="3">Dzin_1.0</strain>
        <tissue evidence="3">Leaf</tissue>
    </source>
</reference>
<evidence type="ECO:0000256" key="1">
    <source>
        <dbReference type="ARBA" id="ARBA00022722"/>
    </source>
</evidence>
<evidence type="ECO:0000313" key="3">
    <source>
        <dbReference type="EMBL" id="KAJ0971324.1"/>
    </source>
</evidence>
<dbReference type="GO" id="GO:0008408">
    <property type="term" value="F:3'-5' exonuclease activity"/>
    <property type="evidence" value="ECO:0007669"/>
    <property type="project" value="TreeGrafter"/>
</dbReference>
<dbReference type="PANTHER" id="PTHR13620:SF121">
    <property type="entry name" value="EMB|CAB82946.1-RELATED"/>
    <property type="match status" value="1"/>
</dbReference>
<evidence type="ECO:0008006" key="5">
    <source>
        <dbReference type="Google" id="ProtNLM"/>
    </source>
</evidence>
<dbReference type="InterPro" id="IPR036397">
    <property type="entry name" value="RNaseH_sf"/>
</dbReference>
<name>A0A9D5CEB1_9LILI</name>
<accession>A0A9D5CEB1</accession>
<gene>
    <name evidence="3" type="ORF">J5N97_019283</name>
</gene>
<keyword evidence="1" id="KW-0540">Nuclease</keyword>
<evidence type="ECO:0000256" key="2">
    <source>
        <dbReference type="ARBA" id="ARBA00022801"/>
    </source>
</evidence>
<keyword evidence="2" id="KW-0378">Hydrolase</keyword>
<dbReference type="GO" id="GO:0003676">
    <property type="term" value="F:nucleic acid binding"/>
    <property type="evidence" value="ECO:0007669"/>
    <property type="project" value="InterPro"/>
</dbReference>
<comment type="caution">
    <text evidence="3">The sequence shown here is derived from an EMBL/GenBank/DDBJ whole genome shotgun (WGS) entry which is preliminary data.</text>
</comment>
<dbReference type="GO" id="GO:0005634">
    <property type="term" value="C:nucleus"/>
    <property type="evidence" value="ECO:0007669"/>
    <property type="project" value="TreeGrafter"/>
</dbReference>
<proteinExistence type="predicted"/>
<keyword evidence="4" id="KW-1185">Reference proteome</keyword>
<dbReference type="AlphaFoldDB" id="A0A9D5CEB1"/>
<reference evidence="3" key="2">
    <citation type="journal article" date="2022" name="Hortic Res">
        <title>The genome of Dioscorea zingiberensis sheds light on the biosynthesis, origin and evolution of the medicinally important diosgenin saponins.</title>
        <authorList>
            <person name="Li Y."/>
            <person name="Tan C."/>
            <person name="Li Z."/>
            <person name="Guo J."/>
            <person name="Li S."/>
            <person name="Chen X."/>
            <person name="Wang C."/>
            <person name="Dai X."/>
            <person name="Yang H."/>
            <person name="Song W."/>
            <person name="Hou L."/>
            <person name="Xu J."/>
            <person name="Tong Z."/>
            <person name="Xu A."/>
            <person name="Yuan X."/>
            <person name="Wang W."/>
            <person name="Yang Q."/>
            <person name="Chen L."/>
            <person name="Sun Z."/>
            <person name="Wang K."/>
            <person name="Pan B."/>
            <person name="Chen J."/>
            <person name="Bao Y."/>
            <person name="Liu F."/>
            <person name="Qi X."/>
            <person name="Gang D.R."/>
            <person name="Wen J."/>
            <person name="Li J."/>
        </authorList>
    </citation>
    <scope>NUCLEOTIDE SEQUENCE</scope>
    <source>
        <strain evidence="3">Dzin_1.0</strain>
    </source>
</reference>
<organism evidence="3 4">
    <name type="scientific">Dioscorea zingiberensis</name>
    <dbReference type="NCBI Taxonomy" id="325984"/>
    <lineage>
        <taxon>Eukaryota</taxon>
        <taxon>Viridiplantae</taxon>
        <taxon>Streptophyta</taxon>
        <taxon>Embryophyta</taxon>
        <taxon>Tracheophyta</taxon>
        <taxon>Spermatophyta</taxon>
        <taxon>Magnoliopsida</taxon>
        <taxon>Liliopsida</taxon>
        <taxon>Dioscoreales</taxon>
        <taxon>Dioscoreaceae</taxon>
        <taxon>Dioscorea</taxon>
    </lineage>
</organism>
<dbReference type="EMBL" id="JAGGNH010000005">
    <property type="protein sequence ID" value="KAJ0971324.1"/>
    <property type="molecule type" value="Genomic_DNA"/>
</dbReference>
<evidence type="ECO:0000313" key="4">
    <source>
        <dbReference type="Proteomes" id="UP001085076"/>
    </source>
</evidence>
<dbReference type="Gene3D" id="3.30.420.10">
    <property type="entry name" value="Ribonuclease H-like superfamily/Ribonuclease H"/>
    <property type="match status" value="1"/>
</dbReference>
<dbReference type="PANTHER" id="PTHR13620">
    <property type="entry name" value="3-5 EXONUCLEASE"/>
    <property type="match status" value="1"/>
</dbReference>
<dbReference type="InterPro" id="IPR051132">
    <property type="entry name" value="3-5_Exonuclease_domain"/>
</dbReference>
<protein>
    <recommendedName>
        <fullName evidence="5">3'-5' exonuclease domain-containing protein</fullName>
    </recommendedName>
</protein>
<sequence>MRRPLELSIENENEEDDEGCRMVPYFRIVRFGDHVIDVLIPTYYEAKLTIKRWFQERNREKRRSPLVAGLSFFRDFPDRKQWWLPRSGNRNHPSNPIYGIALCLGGSHCLFIENVDYYEHLTNSRVLRDFLANSRVTIVGVGIKKAAASLEKDCGIHLGKPVEAKMLMEEAYGKDEMMGRSGLEEMAQIALDGMRVARTPVDITKNKWAEDSDIDEERVMQTTFDAFLCFEVGVKCLQKLGQPT</sequence>
<dbReference type="Proteomes" id="UP001085076">
    <property type="component" value="Miscellaneous, Linkage group lg05"/>
</dbReference>
<dbReference type="GO" id="GO:0005737">
    <property type="term" value="C:cytoplasm"/>
    <property type="evidence" value="ECO:0007669"/>
    <property type="project" value="TreeGrafter"/>
</dbReference>
<dbReference type="OrthoDB" id="1651883at2759"/>